<dbReference type="PROSITE" id="PS52046">
    <property type="entry name" value="ZF_C2HC_NPR"/>
    <property type="match status" value="1"/>
</dbReference>
<dbReference type="Gene3D" id="1.25.40.20">
    <property type="entry name" value="Ankyrin repeat-containing domain"/>
    <property type="match status" value="1"/>
</dbReference>
<dbReference type="Pfam" id="PF00023">
    <property type="entry name" value="Ank"/>
    <property type="match status" value="1"/>
</dbReference>
<dbReference type="InterPro" id="IPR002110">
    <property type="entry name" value="Ankyrin_rpt"/>
</dbReference>
<dbReference type="InterPro" id="IPR036770">
    <property type="entry name" value="Ankyrin_rpt-contain_sf"/>
</dbReference>
<sequence length="590" mass="65897">MESGNEHLSSLSVVSSACTSNGSSSQNMPSASYEPGASLDLLSLTKLSGCLEKLLLDAEFDYSDAEIVVEGTSVGVNRCILASRSPFFHELFKKSNAGSANESKPKYVMTELLSQGKIGYETFMVFLNYVYSGKLKSSPPEVSTCVDESCAHDACGPAINYAVELMYASATFQMKELVLVVQRRLLNFVDKAFVEDVIPIVVVAFHCKLSQLLSHSVQRIARSDLDDLTLEKELPHEVLSDIRSFRKQSNQDVEHDVGEVSFMYDKRVRRIHKALDSDDVELLKLLLDESDITLDDAFALHYAAAYCNPKVVSEVLHLGNTDLNLRNTRGYTVLHIAARRKDPSVIVGLLNKGACVSDSTIDGQTSITICRRLTRPKDYNESTKQGQETNKDRLCIDVLEREMRRDPLAGNMSMSSMMAADDLVMRLLLLENRVALARVLFPREARLAMEIANAHSTSEFAGLAASKASCGNLREVDLNEIPYEQVKRLQLRLQALQKTVETGRRFFPNCSEVLDRFVEDDMLETLLLEKGPPEEQSAKKMRYMELKDEVMKAFHKDKAENNWVSLSSSSSCSSSPKAGVNHKVRKRKLY</sequence>
<keyword evidence="6" id="KW-0833">Ubl conjugation pathway</keyword>
<evidence type="ECO:0000256" key="9">
    <source>
        <dbReference type="ARBA" id="ARBA00023043"/>
    </source>
</evidence>
<dbReference type="AlphaFoldDB" id="A0ABD2Y648"/>
<dbReference type="InterPro" id="IPR000210">
    <property type="entry name" value="BTB/POZ_dom"/>
</dbReference>
<feature type="repeat" description="ANK" evidence="12">
    <location>
        <begin position="329"/>
        <end position="361"/>
    </location>
</feature>
<dbReference type="PANTHER" id="PTHR46475:SF9">
    <property type="entry name" value="REGULATORY PROTEIN NPR3-LIKE ISOFORM X1"/>
    <property type="match status" value="1"/>
</dbReference>
<evidence type="ECO:0000256" key="10">
    <source>
        <dbReference type="ARBA" id="ARBA00023242"/>
    </source>
</evidence>
<dbReference type="PANTHER" id="PTHR46475">
    <property type="entry name" value="REGULATORY PROTEIN NPR3"/>
    <property type="match status" value="1"/>
</dbReference>
<keyword evidence="9 12" id="KW-0040">ANK repeat</keyword>
<name>A0ABD2Y648_9GENT</name>
<evidence type="ECO:0000256" key="13">
    <source>
        <dbReference type="PROSITE-ProRule" id="PRU01391"/>
    </source>
</evidence>
<proteinExistence type="inferred from homology"/>
<comment type="caution">
    <text evidence="17">The sequence shown here is derived from an EMBL/GenBank/DDBJ whole genome shotgun (WGS) entry which is preliminary data.</text>
</comment>
<dbReference type="SUPFAM" id="SSF48403">
    <property type="entry name" value="Ankyrin repeat"/>
    <property type="match status" value="1"/>
</dbReference>
<protein>
    <submittedName>
        <fullName evidence="17">Uncharacterized protein</fullName>
    </submittedName>
</protein>
<evidence type="ECO:0000256" key="4">
    <source>
        <dbReference type="ARBA" id="ARBA00022737"/>
    </source>
</evidence>
<keyword evidence="4" id="KW-0677">Repeat</keyword>
<dbReference type="Pfam" id="PF11900">
    <property type="entry name" value="DUF3420"/>
    <property type="match status" value="1"/>
</dbReference>
<dbReference type="Pfam" id="PF00651">
    <property type="entry name" value="BTB"/>
    <property type="match status" value="1"/>
</dbReference>
<dbReference type="InterPro" id="IPR024228">
    <property type="entry name" value="NPR_central_dom"/>
</dbReference>
<dbReference type="SUPFAM" id="SSF54695">
    <property type="entry name" value="POZ domain"/>
    <property type="match status" value="1"/>
</dbReference>
<dbReference type="Pfam" id="PF12313">
    <property type="entry name" value="NPR1_like_C"/>
    <property type="match status" value="1"/>
</dbReference>
<dbReference type="Proteomes" id="UP001630127">
    <property type="component" value="Unassembled WGS sequence"/>
</dbReference>
<evidence type="ECO:0000256" key="2">
    <source>
        <dbReference type="ARBA" id="ARBA00004906"/>
    </source>
</evidence>
<dbReference type="EMBL" id="JBJUIK010000015">
    <property type="protein sequence ID" value="KAL3502501.1"/>
    <property type="molecule type" value="Genomic_DNA"/>
</dbReference>
<comment type="similarity">
    <text evidence="11">Belongs to the plant 'ANKYRIN-BTB/POZ' family. 'NPR1-like' subfamily.</text>
</comment>
<evidence type="ECO:0000259" key="15">
    <source>
        <dbReference type="PROSITE" id="PS50097"/>
    </source>
</evidence>
<feature type="compositionally biased region" description="Basic residues" evidence="14">
    <location>
        <begin position="580"/>
        <end position="590"/>
    </location>
</feature>
<evidence type="ECO:0000256" key="1">
    <source>
        <dbReference type="ARBA" id="ARBA00004123"/>
    </source>
</evidence>
<dbReference type="GO" id="GO:0006952">
    <property type="term" value="P:defense response"/>
    <property type="evidence" value="ECO:0007669"/>
    <property type="project" value="UniProtKB-KW"/>
</dbReference>
<dbReference type="PROSITE" id="PS50297">
    <property type="entry name" value="ANK_REP_REGION"/>
    <property type="match status" value="1"/>
</dbReference>
<dbReference type="GO" id="GO:0008270">
    <property type="term" value="F:zinc ion binding"/>
    <property type="evidence" value="ECO:0007669"/>
    <property type="project" value="UniProtKB-KW"/>
</dbReference>
<comment type="caution">
    <text evidence="13">Lacks conserved residue(s) required for the propagation of feature annotation.</text>
</comment>
<gene>
    <name evidence="17" type="ORF">ACH5RR_036950</name>
</gene>
<dbReference type="InterPro" id="IPR011333">
    <property type="entry name" value="SKP1/BTB/POZ_sf"/>
</dbReference>
<keyword evidence="8" id="KW-0862">Zinc</keyword>
<keyword evidence="3" id="KW-0479">Metal-binding</keyword>
<dbReference type="FunFam" id="3.30.710.10:FF:000110">
    <property type="entry name" value="Regulatory protein NPR3"/>
    <property type="match status" value="1"/>
</dbReference>
<feature type="domain" description="C2HC NPR-type" evidence="16">
    <location>
        <begin position="142"/>
        <end position="156"/>
    </location>
</feature>
<reference evidence="17 18" key="1">
    <citation type="submission" date="2024-11" db="EMBL/GenBank/DDBJ databases">
        <title>A near-complete genome assembly of Cinchona calisaya.</title>
        <authorList>
            <person name="Lian D.C."/>
            <person name="Zhao X.W."/>
            <person name="Wei L."/>
        </authorList>
    </citation>
    <scope>NUCLEOTIDE SEQUENCE [LARGE SCALE GENOMIC DNA]</scope>
    <source>
        <tissue evidence="17">Nenye</tissue>
    </source>
</reference>
<evidence type="ECO:0000256" key="3">
    <source>
        <dbReference type="ARBA" id="ARBA00022723"/>
    </source>
</evidence>
<dbReference type="InterPro" id="IPR021094">
    <property type="entry name" value="NPR1/NIM1-like_C"/>
</dbReference>
<evidence type="ECO:0000256" key="5">
    <source>
        <dbReference type="ARBA" id="ARBA00022771"/>
    </source>
</evidence>
<feature type="domain" description="BTB" evidence="15">
    <location>
        <begin position="63"/>
        <end position="139"/>
    </location>
</feature>
<dbReference type="GO" id="GO:0005634">
    <property type="term" value="C:nucleus"/>
    <property type="evidence" value="ECO:0007669"/>
    <property type="project" value="UniProtKB-SubCell"/>
</dbReference>
<keyword evidence="7" id="KW-0611">Plant defense</keyword>
<organism evidence="17 18">
    <name type="scientific">Cinchona calisaya</name>
    <dbReference type="NCBI Taxonomy" id="153742"/>
    <lineage>
        <taxon>Eukaryota</taxon>
        <taxon>Viridiplantae</taxon>
        <taxon>Streptophyta</taxon>
        <taxon>Embryophyta</taxon>
        <taxon>Tracheophyta</taxon>
        <taxon>Spermatophyta</taxon>
        <taxon>Magnoliopsida</taxon>
        <taxon>eudicotyledons</taxon>
        <taxon>Gunneridae</taxon>
        <taxon>Pentapetalae</taxon>
        <taxon>asterids</taxon>
        <taxon>lamiids</taxon>
        <taxon>Gentianales</taxon>
        <taxon>Rubiaceae</taxon>
        <taxon>Cinchonoideae</taxon>
        <taxon>Cinchoneae</taxon>
        <taxon>Cinchona</taxon>
    </lineage>
</organism>
<dbReference type="Gene3D" id="3.30.710.10">
    <property type="entry name" value="Potassium Channel Kv1.1, Chain A"/>
    <property type="match status" value="1"/>
</dbReference>
<comment type="subcellular location">
    <subcellularLocation>
        <location evidence="1">Nucleus</location>
    </subcellularLocation>
</comment>
<dbReference type="SMART" id="SM00248">
    <property type="entry name" value="ANK"/>
    <property type="match status" value="3"/>
</dbReference>
<evidence type="ECO:0000256" key="14">
    <source>
        <dbReference type="SAM" id="MobiDB-lite"/>
    </source>
</evidence>
<evidence type="ECO:0000313" key="18">
    <source>
        <dbReference type="Proteomes" id="UP001630127"/>
    </source>
</evidence>
<dbReference type="CDD" id="cd18310">
    <property type="entry name" value="BTB_POZ_NPR_plant"/>
    <property type="match status" value="1"/>
</dbReference>
<feature type="region of interest" description="Disordered" evidence="14">
    <location>
        <begin position="565"/>
        <end position="590"/>
    </location>
</feature>
<dbReference type="InterPro" id="IPR057250">
    <property type="entry name" value="Znf_C2HC_NPR-type"/>
</dbReference>
<dbReference type="InterPro" id="IPR044292">
    <property type="entry name" value="NPR"/>
</dbReference>
<keyword evidence="18" id="KW-1185">Reference proteome</keyword>
<evidence type="ECO:0000256" key="11">
    <source>
        <dbReference type="ARBA" id="ARBA00044947"/>
    </source>
</evidence>
<evidence type="ECO:0000256" key="6">
    <source>
        <dbReference type="ARBA" id="ARBA00022786"/>
    </source>
</evidence>
<evidence type="ECO:0000256" key="12">
    <source>
        <dbReference type="PROSITE-ProRule" id="PRU00023"/>
    </source>
</evidence>
<feature type="compositionally biased region" description="Low complexity" evidence="14">
    <location>
        <begin position="565"/>
        <end position="575"/>
    </location>
</feature>
<dbReference type="FunFam" id="1.25.40.20:FF:000123">
    <property type="entry name" value="regulatory protein NPR3-like"/>
    <property type="match status" value="1"/>
</dbReference>
<evidence type="ECO:0000256" key="7">
    <source>
        <dbReference type="ARBA" id="ARBA00022821"/>
    </source>
</evidence>
<comment type="pathway">
    <text evidence="2">Protein modification; protein ubiquitination.</text>
</comment>
<evidence type="ECO:0000256" key="8">
    <source>
        <dbReference type="ARBA" id="ARBA00022833"/>
    </source>
</evidence>
<keyword evidence="10" id="KW-0539">Nucleus</keyword>
<accession>A0ABD2Y648</accession>
<evidence type="ECO:0000313" key="17">
    <source>
        <dbReference type="EMBL" id="KAL3502501.1"/>
    </source>
</evidence>
<dbReference type="PROSITE" id="PS50097">
    <property type="entry name" value="BTB"/>
    <property type="match status" value="1"/>
</dbReference>
<keyword evidence="5 13" id="KW-0863">Zinc-finger</keyword>
<evidence type="ECO:0000259" key="16">
    <source>
        <dbReference type="PROSITE" id="PS52046"/>
    </source>
</evidence>
<dbReference type="PROSITE" id="PS50088">
    <property type="entry name" value="ANK_REPEAT"/>
    <property type="match status" value="1"/>
</dbReference>
<dbReference type="SMART" id="SM00225">
    <property type="entry name" value="BTB"/>
    <property type="match status" value="1"/>
</dbReference>